<gene>
    <name evidence="1" type="ORF">D7X32_01925</name>
</gene>
<protein>
    <submittedName>
        <fullName evidence="1">Uncharacterized protein</fullName>
    </submittedName>
</protein>
<dbReference type="EMBL" id="RAWE01000003">
    <property type="protein sequence ID" value="RKH07550.1"/>
    <property type="molecule type" value="Genomic_DNA"/>
</dbReference>
<comment type="caution">
    <text evidence="1">The sequence shown here is derived from an EMBL/GenBank/DDBJ whole genome shotgun (WGS) entry which is preliminary data.</text>
</comment>
<evidence type="ECO:0000313" key="1">
    <source>
        <dbReference type="EMBL" id="RKH07550.1"/>
    </source>
</evidence>
<proteinExistence type="predicted"/>
<dbReference type="OrthoDB" id="5509251at2"/>
<evidence type="ECO:0000313" key="2">
    <source>
        <dbReference type="Proteomes" id="UP000268313"/>
    </source>
</evidence>
<keyword evidence="2" id="KW-1185">Reference proteome</keyword>
<reference evidence="2" key="1">
    <citation type="submission" date="2018-09" db="EMBL/GenBank/DDBJ databases">
        <authorList>
            <person name="Livingstone P.G."/>
            <person name="Whitworth D.E."/>
        </authorList>
    </citation>
    <scope>NUCLEOTIDE SEQUENCE [LARGE SCALE GENOMIC DNA]</scope>
    <source>
        <strain evidence="2">CA043D</strain>
    </source>
</reference>
<sequence length="189" mass="21176">MPKRYFKLAVDMSVKGRWSLGMLADLQGREVDDPWAFMDGRPLPDPGRLTLPVTNPGRAVDFSYGGIATPVVHPKVASIFAQLAPEDVQLFPVGIEGQPEPFCVLVANKLIRCIDDEACEEVQIWTPEDGRPEKVGQYRDIWGLRIDPSKVADSKVFRTWGWHIALIVREEIRDALERMGASGTKFTEV</sequence>
<dbReference type="AlphaFoldDB" id="A0A3A8KHV6"/>
<organism evidence="1 2">
    <name type="scientific">Corallococcus carmarthensis</name>
    <dbReference type="NCBI Taxonomy" id="2316728"/>
    <lineage>
        <taxon>Bacteria</taxon>
        <taxon>Pseudomonadati</taxon>
        <taxon>Myxococcota</taxon>
        <taxon>Myxococcia</taxon>
        <taxon>Myxococcales</taxon>
        <taxon>Cystobacterineae</taxon>
        <taxon>Myxococcaceae</taxon>
        <taxon>Corallococcus</taxon>
    </lineage>
</organism>
<accession>A0A3A8KHV6</accession>
<dbReference type="RefSeq" id="WP_120600775.1">
    <property type="nucleotide sequence ID" value="NZ_RAWE01000003.1"/>
</dbReference>
<name>A0A3A8KHV6_9BACT</name>
<dbReference type="Proteomes" id="UP000268313">
    <property type="component" value="Unassembled WGS sequence"/>
</dbReference>